<keyword evidence="3" id="KW-1185">Reference proteome</keyword>
<proteinExistence type="predicted"/>
<reference evidence="2 3" key="1">
    <citation type="journal article" date="2021" name="Elife">
        <title>Chloroplast acquisition without the gene transfer in kleptoplastic sea slugs, Plakobranchus ocellatus.</title>
        <authorList>
            <person name="Maeda T."/>
            <person name="Takahashi S."/>
            <person name="Yoshida T."/>
            <person name="Shimamura S."/>
            <person name="Takaki Y."/>
            <person name="Nagai Y."/>
            <person name="Toyoda A."/>
            <person name="Suzuki Y."/>
            <person name="Arimoto A."/>
            <person name="Ishii H."/>
            <person name="Satoh N."/>
            <person name="Nishiyama T."/>
            <person name="Hasebe M."/>
            <person name="Maruyama T."/>
            <person name="Minagawa J."/>
            <person name="Obokata J."/>
            <person name="Shigenobu S."/>
        </authorList>
    </citation>
    <scope>NUCLEOTIDE SEQUENCE [LARGE SCALE GENOMIC DNA]</scope>
</reference>
<keyword evidence="1" id="KW-1133">Transmembrane helix</keyword>
<dbReference type="Proteomes" id="UP000762676">
    <property type="component" value="Unassembled WGS sequence"/>
</dbReference>
<feature type="transmembrane region" description="Helical" evidence="1">
    <location>
        <begin position="73"/>
        <end position="104"/>
    </location>
</feature>
<comment type="caution">
    <text evidence="2">The sequence shown here is derived from an EMBL/GenBank/DDBJ whole genome shotgun (WGS) entry which is preliminary data.</text>
</comment>
<evidence type="ECO:0000313" key="3">
    <source>
        <dbReference type="Proteomes" id="UP000762676"/>
    </source>
</evidence>
<sequence>MTEVVERTRPQVFGPYYVRCDVIVGNVDGARSPEDPDMSVMVGAAMTRAQTKRDAVTKPLRVPDMERHGGVDLVVVVVIVLAVVVIVVPILVVVVIVVVVVVVVV</sequence>
<dbReference type="AlphaFoldDB" id="A0AAV4IUZ5"/>
<dbReference type="EMBL" id="BMAT01013463">
    <property type="protein sequence ID" value="GFS13603.1"/>
    <property type="molecule type" value="Genomic_DNA"/>
</dbReference>
<name>A0AAV4IUZ5_9GAST</name>
<keyword evidence="1" id="KW-0812">Transmembrane</keyword>
<organism evidence="2 3">
    <name type="scientific">Elysia marginata</name>
    <dbReference type="NCBI Taxonomy" id="1093978"/>
    <lineage>
        <taxon>Eukaryota</taxon>
        <taxon>Metazoa</taxon>
        <taxon>Spiralia</taxon>
        <taxon>Lophotrochozoa</taxon>
        <taxon>Mollusca</taxon>
        <taxon>Gastropoda</taxon>
        <taxon>Heterobranchia</taxon>
        <taxon>Euthyneura</taxon>
        <taxon>Panpulmonata</taxon>
        <taxon>Sacoglossa</taxon>
        <taxon>Placobranchoidea</taxon>
        <taxon>Plakobranchidae</taxon>
        <taxon>Elysia</taxon>
    </lineage>
</organism>
<gene>
    <name evidence="2" type="ORF">ElyMa_006726300</name>
</gene>
<evidence type="ECO:0000313" key="2">
    <source>
        <dbReference type="EMBL" id="GFS13603.1"/>
    </source>
</evidence>
<accession>A0AAV4IUZ5</accession>
<evidence type="ECO:0000256" key="1">
    <source>
        <dbReference type="SAM" id="Phobius"/>
    </source>
</evidence>
<keyword evidence="1" id="KW-0472">Membrane</keyword>
<protein>
    <submittedName>
        <fullName evidence="2">Uncharacterized protein</fullName>
    </submittedName>
</protein>